<gene>
    <name evidence="7" type="primary">ORF214413</name>
</gene>
<accession>A0A0B7BXE2</accession>
<dbReference type="PANTHER" id="PTHR31334">
    <property type="entry name" value="SMITH-MAGENIS SYNDROME REGION GENE 8 PROTEIN"/>
    <property type="match status" value="1"/>
</dbReference>
<evidence type="ECO:0000256" key="5">
    <source>
        <dbReference type="ARBA" id="ARBA00038137"/>
    </source>
</evidence>
<evidence type="ECO:0000259" key="6">
    <source>
        <dbReference type="PROSITE" id="PS51834"/>
    </source>
</evidence>
<keyword evidence="4" id="KW-0072">Autophagy</keyword>
<feature type="domain" description="UDENN FLCN/SMCR8-type" evidence="6">
    <location>
        <begin position="1"/>
        <end position="105"/>
    </location>
</feature>
<organism evidence="7">
    <name type="scientific">Arion vulgaris</name>
    <dbReference type="NCBI Taxonomy" id="1028688"/>
    <lineage>
        <taxon>Eukaryota</taxon>
        <taxon>Metazoa</taxon>
        <taxon>Spiralia</taxon>
        <taxon>Lophotrochozoa</taxon>
        <taxon>Mollusca</taxon>
        <taxon>Gastropoda</taxon>
        <taxon>Heterobranchia</taxon>
        <taxon>Euthyneura</taxon>
        <taxon>Panpulmonata</taxon>
        <taxon>Eupulmonata</taxon>
        <taxon>Stylommatophora</taxon>
        <taxon>Helicina</taxon>
        <taxon>Arionoidea</taxon>
        <taxon>Arionidae</taxon>
        <taxon>Arion</taxon>
    </lineage>
</organism>
<dbReference type="GO" id="GO:0032045">
    <property type="term" value="C:guanyl-nucleotide exchange factor complex"/>
    <property type="evidence" value="ECO:0007669"/>
    <property type="project" value="TreeGrafter"/>
</dbReference>
<comment type="subcellular location">
    <subcellularLocation>
        <location evidence="1">Cytoplasm</location>
    </subcellularLocation>
</comment>
<evidence type="ECO:0000256" key="2">
    <source>
        <dbReference type="ARBA" id="ARBA00022490"/>
    </source>
</evidence>
<feature type="non-terminal residue" evidence="7">
    <location>
        <position position="1"/>
    </location>
</feature>
<name>A0A0B7BXE2_9EUPU</name>
<evidence type="ECO:0000256" key="3">
    <source>
        <dbReference type="ARBA" id="ARBA00022658"/>
    </source>
</evidence>
<dbReference type="EMBL" id="HACG01050161">
    <property type="protein sequence ID" value="CEK97026.1"/>
    <property type="molecule type" value="Transcribed_RNA"/>
</dbReference>
<dbReference type="GO" id="GO:0006914">
    <property type="term" value="P:autophagy"/>
    <property type="evidence" value="ECO:0007669"/>
    <property type="project" value="UniProtKB-KW"/>
</dbReference>
<sequence>SNYQKIEHVIFSVLCGRPVLVVGPARLEQEVVKLVNALAVFVPRAGRKQQTVIEWTSQCLRITDLINLRLVGMCRPERRSVDSFIPSAIKRASTVVDIEKRIITA</sequence>
<dbReference type="InterPro" id="IPR037521">
    <property type="entry name" value="FLCN/SMCR8_DENN"/>
</dbReference>
<evidence type="ECO:0000256" key="4">
    <source>
        <dbReference type="ARBA" id="ARBA00023006"/>
    </source>
</evidence>
<keyword evidence="3" id="KW-0344">Guanine-nucleotide releasing factor</keyword>
<dbReference type="PROSITE" id="PS51834">
    <property type="entry name" value="DENN_FLCN_SMCR8"/>
    <property type="match status" value="1"/>
</dbReference>
<dbReference type="GO" id="GO:0005085">
    <property type="term" value="F:guanyl-nucleotide exchange factor activity"/>
    <property type="evidence" value="ECO:0007669"/>
    <property type="project" value="UniProtKB-KW"/>
</dbReference>
<evidence type="ECO:0000313" key="7">
    <source>
        <dbReference type="EMBL" id="CEK97026.1"/>
    </source>
</evidence>
<reference evidence="7" key="1">
    <citation type="submission" date="2014-12" db="EMBL/GenBank/DDBJ databases">
        <title>Insight into the proteome of Arion vulgaris.</title>
        <authorList>
            <person name="Aradska J."/>
            <person name="Bulat T."/>
            <person name="Smidak R."/>
            <person name="Sarate P."/>
            <person name="Gangsoo J."/>
            <person name="Sialana F."/>
            <person name="Bilban M."/>
            <person name="Lubec G."/>
        </authorList>
    </citation>
    <scope>NUCLEOTIDE SEQUENCE</scope>
    <source>
        <tissue evidence="7">Skin</tissue>
    </source>
</reference>
<proteinExistence type="inferred from homology"/>
<evidence type="ECO:0000256" key="1">
    <source>
        <dbReference type="ARBA" id="ARBA00004496"/>
    </source>
</evidence>
<dbReference type="GO" id="GO:0005737">
    <property type="term" value="C:cytoplasm"/>
    <property type="evidence" value="ECO:0007669"/>
    <property type="project" value="UniProtKB-SubCell"/>
</dbReference>
<feature type="non-terminal residue" evidence="7">
    <location>
        <position position="105"/>
    </location>
</feature>
<keyword evidence="2" id="KW-0963">Cytoplasm</keyword>
<protein>
    <recommendedName>
        <fullName evidence="6">UDENN FLCN/SMCR8-type domain-containing protein</fullName>
    </recommendedName>
</protein>
<dbReference type="PANTHER" id="PTHR31334:SF1">
    <property type="entry name" value="GUANINE NUCLEOTIDE EXCHANGE PROTEIN SMCR8"/>
    <property type="match status" value="1"/>
</dbReference>
<dbReference type="AlphaFoldDB" id="A0A0B7BXE2"/>
<comment type="similarity">
    <text evidence="5">Belongs to the SMCR8 family.</text>
</comment>